<dbReference type="SMART" id="SM00822">
    <property type="entry name" value="PKS_KR"/>
    <property type="match status" value="1"/>
</dbReference>
<evidence type="ECO:0000313" key="4">
    <source>
        <dbReference type="EMBL" id="MDI5970843.1"/>
    </source>
</evidence>
<dbReference type="GO" id="GO:0048038">
    <property type="term" value="F:quinone binding"/>
    <property type="evidence" value="ECO:0007669"/>
    <property type="project" value="TreeGrafter"/>
</dbReference>
<dbReference type="InterPro" id="IPR057326">
    <property type="entry name" value="KR_dom"/>
</dbReference>
<dbReference type="PROSITE" id="PS00061">
    <property type="entry name" value="ADH_SHORT"/>
    <property type="match status" value="1"/>
</dbReference>
<accession>A0AA90K987</accession>
<reference evidence="4" key="1">
    <citation type="submission" date="2023-05" db="EMBL/GenBank/DDBJ databases">
        <title>Streptantibioticus silvisoli sp. nov., acidotolerant actinomycetes 1 from pine litter.</title>
        <authorList>
            <person name="Swiecimska M."/>
            <person name="Golinska P."/>
            <person name="Sangal V."/>
            <person name="Wachnowicz B."/>
            <person name="Goodfellow M."/>
        </authorList>
    </citation>
    <scope>NUCLEOTIDE SEQUENCE</scope>
    <source>
        <strain evidence="4">SL13</strain>
    </source>
</reference>
<comment type="caution">
    <text evidence="4">The sequence shown here is derived from an EMBL/GenBank/DDBJ whole genome shotgun (WGS) entry which is preliminary data.</text>
</comment>
<evidence type="ECO:0000256" key="2">
    <source>
        <dbReference type="ARBA" id="ARBA00023002"/>
    </source>
</evidence>
<evidence type="ECO:0000259" key="3">
    <source>
        <dbReference type="SMART" id="SM00822"/>
    </source>
</evidence>
<dbReference type="RefSeq" id="WP_271316891.1">
    <property type="nucleotide sequence ID" value="NZ_JABXJJ020000018.1"/>
</dbReference>
<dbReference type="PANTHER" id="PTHR42760:SF133">
    <property type="entry name" value="3-OXOACYL-[ACYL-CARRIER-PROTEIN] REDUCTASE"/>
    <property type="match status" value="1"/>
</dbReference>
<dbReference type="PRINTS" id="PR00080">
    <property type="entry name" value="SDRFAMILY"/>
</dbReference>
<proteinExistence type="inferred from homology"/>
<dbReference type="InterPro" id="IPR036291">
    <property type="entry name" value="NAD(P)-bd_dom_sf"/>
</dbReference>
<dbReference type="FunFam" id="3.40.50.720:FF:000084">
    <property type="entry name" value="Short-chain dehydrogenase reductase"/>
    <property type="match status" value="1"/>
</dbReference>
<dbReference type="Pfam" id="PF13561">
    <property type="entry name" value="adh_short_C2"/>
    <property type="match status" value="1"/>
</dbReference>
<dbReference type="EMBL" id="JABXJJ020000018">
    <property type="protein sequence ID" value="MDI5970843.1"/>
    <property type="molecule type" value="Genomic_DNA"/>
</dbReference>
<dbReference type="GO" id="GO:0006633">
    <property type="term" value="P:fatty acid biosynthetic process"/>
    <property type="evidence" value="ECO:0007669"/>
    <property type="project" value="TreeGrafter"/>
</dbReference>
<dbReference type="InterPro" id="IPR002347">
    <property type="entry name" value="SDR_fam"/>
</dbReference>
<evidence type="ECO:0000256" key="1">
    <source>
        <dbReference type="ARBA" id="ARBA00006484"/>
    </source>
</evidence>
<keyword evidence="2" id="KW-0560">Oxidoreductase</keyword>
<gene>
    <name evidence="4" type="ORF">POF50_016085</name>
</gene>
<dbReference type="AlphaFoldDB" id="A0AA90K987"/>
<dbReference type="PANTHER" id="PTHR42760">
    <property type="entry name" value="SHORT-CHAIN DEHYDROGENASES/REDUCTASES FAMILY MEMBER"/>
    <property type="match status" value="1"/>
</dbReference>
<sequence length="255" mass="26057">MQSLTGRTALVTGGSRGIGAAVVRRLAADGAAVMVNYRSDEAAARSLADELTASGARVALARADVSEPGAPQRLVAETVAAFGRLDIAVSNAGIEHFGALETLTEQDFQRVFSVNVAGQLFTAQAAAAVMEAGGRIVLTSSVSARIGVRHHALYAASKAAVRALALNLAPELGERGITINAIAPGGTRTDMAAEHAARYTPASLADVAPGDIVRGMTSAGRWAEPEEVAAAVRFLVSDDASYVSGSTLAVDGGWM</sequence>
<dbReference type="Gene3D" id="3.40.50.720">
    <property type="entry name" value="NAD(P)-binding Rossmann-like Domain"/>
    <property type="match status" value="1"/>
</dbReference>
<dbReference type="PRINTS" id="PR00081">
    <property type="entry name" value="GDHRDH"/>
</dbReference>
<protein>
    <submittedName>
        <fullName evidence="4">SDR family NAD(P)-dependent oxidoreductase</fullName>
    </submittedName>
</protein>
<dbReference type="GO" id="GO:0016616">
    <property type="term" value="F:oxidoreductase activity, acting on the CH-OH group of donors, NAD or NADP as acceptor"/>
    <property type="evidence" value="ECO:0007669"/>
    <property type="project" value="TreeGrafter"/>
</dbReference>
<feature type="domain" description="Ketoreductase" evidence="3">
    <location>
        <begin position="7"/>
        <end position="185"/>
    </location>
</feature>
<organism evidence="4">
    <name type="scientific">Streptantibioticus silvisoli</name>
    <dbReference type="NCBI Taxonomy" id="2705255"/>
    <lineage>
        <taxon>Bacteria</taxon>
        <taxon>Bacillati</taxon>
        <taxon>Actinomycetota</taxon>
        <taxon>Actinomycetes</taxon>
        <taxon>Kitasatosporales</taxon>
        <taxon>Streptomycetaceae</taxon>
        <taxon>Streptantibioticus</taxon>
    </lineage>
</organism>
<comment type="similarity">
    <text evidence="1">Belongs to the short-chain dehydrogenases/reductases (SDR) family.</text>
</comment>
<name>A0AA90K987_9ACTN</name>
<dbReference type="SUPFAM" id="SSF51735">
    <property type="entry name" value="NAD(P)-binding Rossmann-fold domains"/>
    <property type="match status" value="1"/>
</dbReference>
<dbReference type="InterPro" id="IPR020904">
    <property type="entry name" value="Sc_DH/Rdtase_CS"/>
</dbReference>